<dbReference type="AlphaFoldDB" id="A0A127P7N8"/>
<protein>
    <submittedName>
        <fullName evidence="1">Rhs element Vgr domain protein</fullName>
    </submittedName>
</protein>
<dbReference type="Proteomes" id="UP000072421">
    <property type="component" value="Chromosome"/>
</dbReference>
<reference evidence="1 2" key="1">
    <citation type="submission" date="2015-11" db="EMBL/GenBank/DDBJ databases">
        <title>Exploring the genomic traits of fungus-feeding bacterial genus Collimonas.</title>
        <authorList>
            <person name="Song C."/>
            <person name="Schmidt R."/>
            <person name="de Jager V."/>
            <person name="Krzyzanowska D."/>
            <person name="Jongedijk E."/>
            <person name="Cankar K."/>
            <person name="Beekwilder J."/>
            <person name="van Veen A."/>
            <person name="de Boer W."/>
            <person name="van Veen J.A."/>
            <person name="Garbeva P."/>
        </authorList>
    </citation>
    <scope>NUCLEOTIDE SEQUENCE [LARGE SCALE GENOMIC DNA]</scope>
    <source>
        <strain evidence="1 2">Ter6</strain>
    </source>
</reference>
<evidence type="ECO:0000313" key="1">
    <source>
        <dbReference type="EMBL" id="AMO93654.1"/>
    </source>
</evidence>
<accession>A0A127P7N8</accession>
<proteinExistence type="predicted"/>
<sequence>MSSLLINIADSLQQFSQERRILRVKFAPNTGFSADAFLPHQLNGSEGICEVIDYRLHYPATDIGVPLKSLIGVPLRVKDKSLRFSNKSIIRAIIHIKSSRSSHAEIARHAAPETPQITGPGAFSPHC</sequence>
<organism evidence="1">
    <name type="scientific">Collimonas fungivorans</name>
    <dbReference type="NCBI Taxonomy" id="158899"/>
    <lineage>
        <taxon>Bacteria</taxon>
        <taxon>Pseudomonadati</taxon>
        <taxon>Pseudomonadota</taxon>
        <taxon>Betaproteobacteria</taxon>
        <taxon>Burkholderiales</taxon>
        <taxon>Oxalobacteraceae</taxon>
        <taxon>Collimonas</taxon>
    </lineage>
</organism>
<dbReference type="EMBL" id="CP013232">
    <property type="protein sequence ID" value="AMO93654.1"/>
    <property type="molecule type" value="Genomic_DNA"/>
</dbReference>
<name>A0A127P7N8_9BURK</name>
<gene>
    <name evidence="1" type="ORF">CFter6_0931</name>
</gene>
<evidence type="ECO:0000313" key="2">
    <source>
        <dbReference type="Proteomes" id="UP000072421"/>
    </source>
</evidence>
<dbReference type="RefSeq" id="WP_167351355.1">
    <property type="nucleotide sequence ID" value="NZ_CP013232.1"/>
</dbReference>